<comment type="caution">
    <text evidence="1">The sequence shown here is derived from an EMBL/GenBank/DDBJ whole genome shotgun (WGS) entry which is preliminary data.</text>
</comment>
<name>A0ABR2HB21_9EUKA</name>
<reference evidence="1 2" key="1">
    <citation type="submission" date="2024-04" db="EMBL/GenBank/DDBJ databases">
        <title>Tritrichomonas musculus Genome.</title>
        <authorList>
            <person name="Alves-Ferreira E."/>
            <person name="Grigg M."/>
            <person name="Lorenzi H."/>
            <person name="Galac M."/>
        </authorList>
    </citation>
    <scope>NUCLEOTIDE SEQUENCE [LARGE SCALE GENOMIC DNA]</scope>
    <source>
        <strain evidence="1 2">EAF2021</strain>
    </source>
</reference>
<dbReference type="Proteomes" id="UP001470230">
    <property type="component" value="Unassembled WGS sequence"/>
</dbReference>
<proteinExistence type="predicted"/>
<evidence type="ECO:0000313" key="1">
    <source>
        <dbReference type="EMBL" id="KAK8843112.1"/>
    </source>
</evidence>
<organism evidence="1 2">
    <name type="scientific">Tritrichomonas musculus</name>
    <dbReference type="NCBI Taxonomy" id="1915356"/>
    <lineage>
        <taxon>Eukaryota</taxon>
        <taxon>Metamonada</taxon>
        <taxon>Parabasalia</taxon>
        <taxon>Tritrichomonadida</taxon>
        <taxon>Tritrichomonadidae</taxon>
        <taxon>Tritrichomonas</taxon>
    </lineage>
</organism>
<protein>
    <submittedName>
        <fullName evidence="1">Uncharacterized protein</fullName>
    </submittedName>
</protein>
<accession>A0ABR2HB21</accession>
<gene>
    <name evidence="1" type="ORF">M9Y10_025304</name>
</gene>
<evidence type="ECO:0000313" key="2">
    <source>
        <dbReference type="Proteomes" id="UP001470230"/>
    </source>
</evidence>
<keyword evidence="2" id="KW-1185">Reference proteome</keyword>
<dbReference type="EMBL" id="JAPFFF010000036">
    <property type="protein sequence ID" value="KAK8843112.1"/>
    <property type="molecule type" value="Genomic_DNA"/>
</dbReference>
<sequence length="168" mass="19840">MFNFRDCINKIVNHVQFAHQIAMIQINNGQNPLDPFNSYIHFVVQGLKDRQPDLAPMDALKSAKAIANRRIDAEIYSQDEETKKWARNLKIFRDDDRRLFETNPQKKSKIGDLIILENYSIELHDKIVFHKNQTFEQKFKNVFGCSDNQKKRRIENQLYALRSLLGFL</sequence>